<evidence type="ECO:0000256" key="1">
    <source>
        <dbReference type="ARBA" id="ARBA00023027"/>
    </source>
</evidence>
<organism evidence="3 4">
    <name type="scientific">Rhizobium herbae</name>
    <dbReference type="NCBI Taxonomy" id="508661"/>
    <lineage>
        <taxon>Bacteria</taxon>
        <taxon>Pseudomonadati</taxon>
        <taxon>Pseudomonadota</taxon>
        <taxon>Alphaproteobacteria</taxon>
        <taxon>Hyphomicrobiales</taxon>
        <taxon>Rhizobiaceae</taxon>
        <taxon>Rhizobium/Agrobacterium group</taxon>
        <taxon>Rhizobium</taxon>
    </lineage>
</organism>
<dbReference type="EMBL" id="JAEUAO010000002">
    <property type="protein sequence ID" value="MBW9063378.1"/>
    <property type="molecule type" value="Genomic_DNA"/>
</dbReference>
<dbReference type="SUPFAM" id="SSF51735">
    <property type="entry name" value="NAD(P)-binding Rossmann-fold domains"/>
    <property type="match status" value="1"/>
</dbReference>
<dbReference type="RefSeq" id="WP_220371422.1">
    <property type="nucleotide sequence ID" value="NZ_JAEUAO010000002.1"/>
</dbReference>
<dbReference type="Pfam" id="PF01370">
    <property type="entry name" value="Epimerase"/>
    <property type="match status" value="1"/>
</dbReference>
<dbReference type="InterPro" id="IPR001509">
    <property type="entry name" value="Epimerase_deHydtase"/>
</dbReference>
<dbReference type="Proteomes" id="UP000757604">
    <property type="component" value="Unassembled WGS sequence"/>
</dbReference>
<gene>
    <name evidence="3" type="ORF">JNB71_08615</name>
</gene>
<evidence type="ECO:0000313" key="3">
    <source>
        <dbReference type="EMBL" id="MBW9063378.1"/>
    </source>
</evidence>
<protein>
    <submittedName>
        <fullName evidence="3">SDR family oxidoreductase</fullName>
    </submittedName>
</protein>
<evidence type="ECO:0000313" key="4">
    <source>
        <dbReference type="Proteomes" id="UP000757604"/>
    </source>
</evidence>
<dbReference type="CDD" id="cd05266">
    <property type="entry name" value="SDR_a4"/>
    <property type="match status" value="1"/>
</dbReference>
<accession>A0ABS7H8F7</accession>
<keyword evidence="1" id="KW-0520">NAD</keyword>
<evidence type="ECO:0000259" key="2">
    <source>
        <dbReference type="Pfam" id="PF01370"/>
    </source>
</evidence>
<keyword evidence="4" id="KW-1185">Reference proteome</keyword>
<feature type="domain" description="NAD-dependent epimerase/dehydratase" evidence="2">
    <location>
        <begin position="100"/>
        <end position="210"/>
    </location>
</feature>
<dbReference type="InterPro" id="IPR036291">
    <property type="entry name" value="NAD(P)-bd_dom_sf"/>
</dbReference>
<dbReference type="PANTHER" id="PTHR43574">
    <property type="entry name" value="EPIMERASE-RELATED"/>
    <property type="match status" value="1"/>
</dbReference>
<sequence length="290" mass="31137">MHVLILGAGYSGSAIAKAFLPLAQSVTGTTRSADKLDGLRALGIDALVYDGSTISPELAAAMKRTTHLIQSIAPGREGDPIMRPSTPSLAELMPNLQWAAYLSTVGVYGDHGGAWVTEETSLEPVSARSVERVAAEKAWLAFGQESNIPVAVLRLSGIYGPGRNAFCNLEAGTARRLIKPNQVFNRIRVEDIAGAALFLAEKSIGGIFNVTDDEPAPPQDVVAEAARLMGVSPPPEIPFETAELSPMARSFYGENKRVSNARLRDLGFVFRFPDYRISLAELWAGGQWRG</sequence>
<comment type="caution">
    <text evidence="3">The sequence shown here is derived from an EMBL/GenBank/DDBJ whole genome shotgun (WGS) entry which is preliminary data.</text>
</comment>
<name>A0ABS7H8F7_9HYPH</name>
<reference evidence="3 4" key="1">
    <citation type="journal article" date="2021" name="MBio">
        <title>Poor Competitiveness of Bradyrhizobium in Pigeon Pea Root Colonization in Indian Soils.</title>
        <authorList>
            <person name="Chalasani D."/>
            <person name="Basu A."/>
            <person name="Pullabhotla S.V.S.R.N."/>
            <person name="Jorrin B."/>
            <person name="Neal A.L."/>
            <person name="Poole P.S."/>
            <person name="Podile A.R."/>
            <person name="Tkacz A."/>
        </authorList>
    </citation>
    <scope>NUCLEOTIDE SEQUENCE [LARGE SCALE GENOMIC DNA]</scope>
    <source>
        <strain evidence="3 4">HU44</strain>
    </source>
</reference>
<proteinExistence type="predicted"/>
<dbReference type="Gene3D" id="3.40.50.720">
    <property type="entry name" value="NAD(P)-binding Rossmann-like Domain"/>
    <property type="match status" value="1"/>
</dbReference>